<accession>A0A1Z1WF88</accession>
<dbReference type="PANTHER" id="PTHR38479">
    <property type="entry name" value="LMO0824 PROTEIN"/>
    <property type="match status" value="1"/>
</dbReference>
<dbReference type="Proteomes" id="UP000195880">
    <property type="component" value="Chromosome"/>
</dbReference>
<dbReference type="EMBL" id="CP021748">
    <property type="protein sequence ID" value="ARX85038.1"/>
    <property type="molecule type" value="Genomic_DNA"/>
</dbReference>
<evidence type="ECO:0008006" key="3">
    <source>
        <dbReference type="Google" id="ProtNLM"/>
    </source>
</evidence>
<dbReference type="eggNOG" id="COG3214">
    <property type="taxonomic scope" value="Bacteria"/>
</dbReference>
<dbReference type="Pfam" id="PF06224">
    <property type="entry name" value="AlkZ-like"/>
    <property type="match status" value="1"/>
</dbReference>
<reference evidence="1 2" key="1">
    <citation type="submission" date="2017-05" db="EMBL/GenBank/DDBJ databases">
        <title>Streptomyces alboflavus Genome sequencing and assembly.</title>
        <authorList>
            <person name="Wang Y."/>
            <person name="Du B."/>
            <person name="Ding Y."/>
            <person name="Liu H."/>
            <person name="Hou Q."/>
            <person name="Liu K."/>
            <person name="Wang C."/>
            <person name="Yao L."/>
        </authorList>
    </citation>
    <scope>NUCLEOTIDE SEQUENCE [LARGE SCALE GENOMIC DNA]</scope>
    <source>
        <strain evidence="1 2">MDJK44</strain>
    </source>
</reference>
<proteinExistence type="predicted"/>
<sequence>MIARRRAVTDAERRARLGVRHLLAPGTRADRIEDVADALVGLHATDPATVYLSAAARLAEPSVAEVERGLYDDLTVTRMLCMRRTMFVVPTPLAPLVHASTARAVAARERAGSLAFLAQIGWDERRYAAAERAALAALAARGVAGAAELALDVPELREKVLASPGKSYASWQTAGSRILRVLAAEGRIRRARPRGSWTSSQFRWTTAPEPPADGADPVAAKAALARRYLYAFGPVTVEDLKWWTGWTLTDARKALAAAGARDVDLDDGGTGCLAPDDEAPVPAAEPWVALLPGLDPTPMGRRHRDFYLDPAHVPALFDRNGNIGPTVWADGRIVGAWAQRADGEVTYRLLTDVGAEAREAVAVRAGELAAWLGPTRVTPAYRTPLERELAGGKG</sequence>
<gene>
    <name evidence="1" type="ORF">SMD44_04496</name>
</gene>
<dbReference type="STRING" id="67267.GCA_000716675_07153"/>
<dbReference type="AlphaFoldDB" id="A0A1Z1WF88"/>
<dbReference type="KEGG" id="salf:SMD44_04496"/>
<evidence type="ECO:0000313" key="2">
    <source>
        <dbReference type="Proteomes" id="UP000195880"/>
    </source>
</evidence>
<name>A0A1Z1WF88_9ACTN</name>
<evidence type="ECO:0000313" key="1">
    <source>
        <dbReference type="EMBL" id="ARX85038.1"/>
    </source>
</evidence>
<organism evidence="1 2">
    <name type="scientific">Streptomyces alboflavus</name>
    <dbReference type="NCBI Taxonomy" id="67267"/>
    <lineage>
        <taxon>Bacteria</taxon>
        <taxon>Bacillati</taxon>
        <taxon>Actinomycetota</taxon>
        <taxon>Actinomycetes</taxon>
        <taxon>Kitasatosporales</taxon>
        <taxon>Streptomycetaceae</taxon>
        <taxon>Streptomyces</taxon>
    </lineage>
</organism>
<dbReference type="PANTHER" id="PTHR38479:SF2">
    <property type="entry name" value="WINGED HELIX DNA-BINDING DOMAIN-CONTAINING PROTEIN"/>
    <property type="match status" value="1"/>
</dbReference>
<dbReference type="OrthoDB" id="9148135at2"/>
<protein>
    <recommendedName>
        <fullName evidence="3">Winged helix DNA-binding domain-containing protein</fullName>
    </recommendedName>
</protein>
<dbReference type="InterPro" id="IPR009351">
    <property type="entry name" value="AlkZ-like"/>
</dbReference>
<keyword evidence="2" id="KW-1185">Reference proteome</keyword>
<dbReference type="RefSeq" id="WP_087885047.1">
    <property type="nucleotide sequence ID" value="NZ_CP021748.1"/>
</dbReference>